<dbReference type="Pfam" id="PF00216">
    <property type="entry name" value="Bac_DNA_binding"/>
    <property type="match status" value="1"/>
</dbReference>
<dbReference type="AlphaFoldDB" id="A0A327MCZ7"/>
<dbReference type="OrthoDB" id="9799835at2"/>
<evidence type="ECO:0000256" key="2">
    <source>
        <dbReference type="ARBA" id="ARBA00023067"/>
    </source>
</evidence>
<comment type="similarity">
    <text evidence="1 4">Belongs to the bacterial histone-like protein family.</text>
</comment>
<dbReference type="GO" id="GO:0003677">
    <property type="term" value="F:DNA binding"/>
    <property type="evidence" value="ECO:0007669"/>
    <property type="project" value="UniProtKB-KW"/>
</dbReference>
<dbReference type="Gene3D" id="4.10.520.10">
    <property type="entry name" value="IHF-like DNA-binding proteins"/>
    <property type="match status" value="1"/>
</dbReference>
<dbReference type="GO" id="GO:0030527">
    <property type="term" value="F:structural constituent of chromatin"/>
    <property type="evidence" value="ECO:0007669"/>
    <property type="project" value="InterPro"/>
</dbReference>
<keyword evidence="6" id="KW-1185">Reference proteome</keyword>
<gene>
    <name evidence="5" type="ORF">DOO78_04980</name>
</gene>
<dbReference type="InterPro" id="IPR000119">
    <property type="entry name" value="Hist_DNA-bd"/>
</dbReference>
<keyword evidence="2" id="KW-0226">DNA condensation</keyword>
<evidence type="ECO:0000256" key="3">
    <source>
        <dbReference type="ARBA" id="ARBA00023125"/>
    </source>
</evidence>
<dbReference type="InterPro" id="IPR010992">
    <property type="entry name" value="IHF-like_DNA-bd_dom_sf"/>
</dbReference>
<dbReference type="PANTHER" id="PTHR33175">
    <property type="entry name" value="DNA-BINDING PROTEIN HU"/>
    <property type="match status" value="1"/>
</dbReference>
<dbReference type="SMART" id="SM00411">
    <property type="entry name" value="BHL"/>
    <property type="match status" value="1"/>
</dbReference>
<keyword evidence="3 5" id="KW-0238">DNA-binding</keyword>
<dbReference type="RefSeq" id="WP_111468611.1">
    <property type="nucleotide sequence ID" value="NZ_QLIX01000002.1"/>
</dbReference>
<protein>
    <submittedName>
        <fullName evidence="5">HU family DNA-binding protein</fullName>
    </submittedName>
</protein>
<evidence type="ECO:0000313" key="5">
    <source>
        <dbReference type="EMBL" id="RAI60425.1"/>
    </source>
</evidence>
<dbReference type="Proteomes" id="UP000249065">
    <property type="component" value="Unassembled WGS sequence"/>
</dbReference>
<evidence type="ECO:0000256" key="4">
    <source>
        <dbReference type="RuleBase" id="RU003939"/>
    </source>
</evidence>
<dbReference type="GO" id="GO:0005829">
    <property type="term" value="C:cytosol"/>
    <property type="evidence" value="ECO:0007669"/>
    <property type="project" value="TreeGrafter"/>
</dbReference>
<dbReference type="PRINTS" id="PR01727">
    <property type="entry name" value="DNABINDINGHU"/>
</dbReference>
<comment type="caution">
    <text evidence="5">The sequence shown here is derived from an EMBL/GenBank/DDBJ whole genome shotgun (WGS) entry which is preliminary data.</text>
</comment>
<name>A0A327MCZ7_9PROT</name>
<dbReference type="SUPFAM" id="SSF47729">
    <property type="entry name" value="IHF-like DNA-binding proteins"/>
    <property type="match status" value="1"/>
</dbReference>
<dbReference type="PANTHER" id="PTHR33175:SF3">
    <property type="entry name" value="DNA-BINDING PROTEIN HU-BETA"/>
    <property type="match status" value="1"/>
</dbReference>
<sequence length="105" mass="10978">MSATTTAKSTAKATTTTTLKQMAAGLAESNDLPKKTVETVLNGLVAEVMKHLQAGEKVRLTGLGILQVKKRAARTGRNPATGAEIQIAESKKLAFTAAKEAKEAI</sequence>
<organism evidence="5 6">
    <name type="scientific">Roseicella frigidaeris</name>
    <dbReference type="NCBI Taxonomy" id="2230885"/>
    <lineage>
        <taxon>Bacteria</taxon>
        <taxon>Pseudomonadati</taxon>
        <taxon>Pseudomonadota</taxon>
        <taxon>Alphaproteobacteria</taxon>
        <taxon>Acetobacterales</taxon>
        <taxon>Roseomonadaceae</taxon>
        <taxon>Roseicella</taxon>
    </lineage>
</organism>
<evidence type="ECO:0000313" key="6">
    <source>
        <dbReference type="Proteomes" id="UP000249065"/>
    </source>
</evidence>
<proteinExistence type="inferred from homology"/>
<evidence type="ECO:0000256" key="1">
    <source>
        <dbReference type="ARBA" id="ARBA00010529"/>
    </source>
</evidence>
<dbReference type="GO" id="GO:0030261">
    <property type="term" value="P:chromosome condensation"/>
    <property type="evidence" value="ECO:0007669"/>
    <property type="project" value="UniProtKB-KW"/>
</dbReference>
<reference evidence="6" key="1">
    <citation type="submission" date="2018-06" db="EMBL/GenBank/DDBJ databases">
        <authorList>
            <person name="Khan S.A."/>
        </authorList>
    </citation>
    <scope>NUCLEOTIDE SEQUENCE [LARGE SCALE GENOMIC DNA]</scope>
    <source>
        <strain evidence="6">DB-1506</strain>
    </source>
</reference>
<dbReference type="EMBL" id="QLIX01000002">
    <property type="protein sequence ID" value="RAI60425.1"/>
    <property type="molecule type" value="Genomic_DNA"/>
</dbReference>
<dbReference type="CDD" id="cd13831">
    <property type="entry name" value="HU"/>
    <property type="match status" value="1"/>
</dbReference>
<accession>A0A327MCZ7</accession>